<dbReference type="Pfam" id="PF17659">
    <property type="entry name" value="RADX"/>
    <property type="match status" value="1"/>
</dbReference>
<dbReference type="SUPFAM" id="SSF50249">
    <property type="entry name" value="Nucleic acid-binding proteins"/>
    <property type="match status" value="2"/>
</dbReference>
<protein>
    <submittedName>
        <fullName evidence="2">RPA-related protein RADX</fullName>
    </submittedName>
</protein>
<evidence type="ECO:0000256" key="1">
    <source>
        <dbReference type="SAM" id="MobiDB-lite"/>
    </source>
</evidence>
<feature type="region of interest" description="Disordered" evidence="1">
    <location>
        <begin position="78"/>
        <end position="104"/>
    </location>
</feature>
<name>A0AA47N7E7_MERPO</name>
<feature type="compositionally biased region" description="Polar residues" evidence="1">
    <location>
        <begin position="686"/>
        <end position="695"/>
    </location>
</feature>
<dbReference type="Gene3D" id="2.40.50.140">
    <property type="entry name" value="Nucleic acid-binding proteins"/>
    <property type="match status" value="2"/>
</dbReference>
<evidence type="ECO:0000313" key="2">
    <source>
        <dbReference type="EMBL" id="KAK0153199.1"/>
    </source>
</evidence>
<feature type="compositionally biased region" description="Basic residues" evidence="1">
    <location>
        <begin position="89"/>
        <end position="99"/>
    </location>
</feature>
<dbReference type="InterPro" id="IPR012340">
    <property type="entry name" value="NA-bd_OB-fold"/>
</dbReference>
<reference evidence="2" key="1">
    <citation type="journal article" date="2023" name="Front. Mar. Sci.">
        <title>A new Merluccius polli reference genome to investigate the effects of global change in West African waters.</title>
        <authorList>
            <person name="Mateo J.L."/>
            <person name="Blanco-Fernandez C."/>
            <person name="Garcia-Vazquez E."/>
            <person name="Machado-Schiaffino G."/>
        </authorList>
    </citation>
    <scope>NUCLEOTIDE SEQUENCE</scope>
    <source>
        <strain evidence="2">C29</strain>
        <tissue evidence="2">Fin</tissue>
    </source>
</reference>
<gene>
    <name evidence="2" type="primary">RADX_1</name>
    <name evidence="2" type="ORF">N1851_005132</name>
</gene>
<dbReference type="PANTHER" id="PTHR14944">
    <property type="entry name" value="RPA-RELATED PROTEIN RADX"/>
    <property type="match status" value="1"/>
</dbReference>
<dbReference type="InterPro" id="IPR040893">
    <property type="entry name" value="RADX"/>
</dbReference>
<feature type="compositionally biased region" description="Low complexity" evidence="1">
    <location>
        <begin position="14"/>
        <end position="30"/>
    </location>
</feature>
<sequence length="887" mass="98712">MESAPLGPASSVGNTIINNQNNNPNNHNNNDVVSSAVPALQTTLEQLFSTRSLKFTSEDGVPVAVIAVQRYLSDKTLSSSDADADHHHDHSHPHHHQRHPHQDSYRYDLTVTDGAWRTRCVLHRGLNHLVRRGELRVGTQLRITACSFVYSEQRLGHGYICVERVRCGGAAGGARSPVLDGLKDLDCLSVLTRDGMENVGLWNDFPLKLSSKHYLPLWNNDDPEGEQWLPQRATPDLPLDVSRIILLCDLEASLGNTWGCLPLLVRVIHKSRLRYYGKCDITDVKKKVDYPYMAYFEVADQSGTMSLVLWNELCLDWYHSLHVGAVLYLQNYSVRDSYPSRSRPQMDHHRLRIFGSKEISLNRRNAVSVLTVVPQKNLPVQRGLPDVAYKFTCRSELKSLADNTACDVIGLVTFVGRVQRIRCPYDKGPEKFWTYRWVHALDGSSHRPFILEIFSSSQPDIFHSICPMTYLVCTQMRVCRGQGSSTPFLTSSCETEIYITGCHRGQPYVCDPRVKDFIQWTKTLKDGAILEKTAMGGHYCYPPAPPVFTQPMESGSVQVALVAAGDLQREVQSLQYREHKRLAIQGFITAVRYVERPHDTEPSTGEAQVAGAASSGTSEALAERTASDHRDNGTSGGQTAPAGGATSPRSYMTRAKMRKRLARVSTTPVRPQDSSSESESESESETSAMGSTSQEGLVESNHDPAELSQLLRWESSDWSRQRQELSTHLFGDRLHQDSLTRKFSFEDRSALLRWSGLPPSHWTPDQPSETLPPVACSGYYHITILGINQQVAVDAAFCPVMSSEDPRAKGLPLDPHGNSLLSCLSTGFLCPLGDPAPPDLHINLPSPEEIFQTVGELEGTHLVCLLDLCHLGGDRVEILLNKVYQVT</sequence>
<accession>A0AA47N7E7</accession>
<feature type="compositionally biased region" description="Polar residues" evidence="1">
    <location>
        <begin position="664"/>
        <end position="673"/>
    </location>
</feature>
<organism evidence="2 3">
    <name type="scientific">Merluccius polli</name>
    <name type="common">Benguela hake</name>
    <name type="synonym">Merluccius cadenati</name>
    <dbReference type="NCBI Taxonomy" id="89951"/>
    <lineage>
        <taxon>Eukaryota</taxon>
        <taxon>Metazoa</taxon>
        <taxon>Chordata</taxon>
        <taxon>Craniata</taxon>
        <taxon>Vertebrata</taxon>
        <taxon>Euteleostomi</taxon>
        <taxon>Actinopterygii</taxon>
        <taxon>Neopterygii</taxon>
        <taxon>Teleostei</taxon>
        <taxon>Neoteleostei</taxon>
        <taxon>Acanthomorphata</taxon>
        <taxon>Zeiogadaria</taxon>
        <taxon>Gadariae</taxon>
        <taxon>Gadiformes</taxon>
        <taxon>Gadoidei</taxon>
        <taxon>Merlucciidae</taxon>
        <taxon>Merluccius</taxon>
    </lineage>
</organism>
<proteinExistence type="predicted"/>
<dbReference type="GO" id="GO:0003697">
    <property type="term" value="F:single-stranded DNA binding"/>
    <property type="evidence" value="ECO:0007669"/>
    <property type="project" value="InterPro"/>
</dbReference>
<feature type="region of interest" description="Disordered" evidence="1">
    <location>
        <begin position="1"/>
        <end position="32"/>
    </location>
</feature>
<dbReference type="EMBL" id="JAOPHQ010000861">
    <property type="protein sequence ID" value="KAK0153199.1"/>
    <property type="molecule type" value="Genomic_DNA"/>
</dbReference>
<feature type="compositionally biased region" description="Basic and acidic residues" evidence="1">
    <location>
        <begin position="621"/>
        <end position="632"/>
    </location>
</feature>
<dbReference type="AlphaFoldDB" id="A0AA47N7E7"/>
<dbReference type="Proteomes" id="UP001174136">
    <property type="component" value="Unassembled WGS sequence"/>
</dbReference>
<evidence type="ECO:0000313" key="3">
    <source>
        <dbReference type="Proteomes" id="UP001174136"/>
    </source>
</evidence>
<dbReference type="PANTHER" id="PTHR14944:SF4">
    <property type="entry name" value="RPA1 RELATED SINGLE STRANDED DNA BINDING PROTEIN, X-LINKED"/>
    <property type="match status" value="1"/>
</dbReference>
<feature type="region of interest" description="Disordered" evidence="1">
    <location>
        <begin position="598"/>
        <end position="701"/>
    </location>
</feature>
<comment type="caution">
    <text evidence="2">The sequence shown here is derived from an EMBL/GenBank/DDBJ whole genome shotgun (WGS) entry which is preliminary data.</text>
</comment>
<keyword evidence="3" id="KW-1185">Reference proteome</keyword>